<comment type="pathway">
    <text evidence="2 20">Nucleotide-sugar biosynthesis; UDP-N-acetyl-alpha-D-glucosamine biosynthesis; N-acetyl-alpha-D-glucosamine 1-phosphate from alpha-D-glucosamine 6-phosphate (route II): step 2/2.</text>
</comment>
<dbReference type="GO" id="GO:0009252">
    <property type="term" value="P:peptidoglycan biosynthetic process"/>
    <property type="evidence" value="ECO:0007669"/>
    <property type="project" value="UniProtKB-UniRule"/>
</dbReference>
<evidence type="ECO:0000256" key="14">
    <source>
        <dbReference type="ARBA" id="ARBA00023268"/>
    </source>
</evidence>
<comment type="similarity">
    <text evidence="5 20">In the N-terminal section; belongs to the N-acetylglucosamine-1-phosphate uridyltransferase family.</text>
</comment>
<dbReference type="SUPFAM" id="SSF51161">
    <property type="entry name" value="Trimeric LpxA-like enzymes"/>
    <property type="match status" value="1"/>
</dbReference>
<dbReference type="Pfam" id="PF00483">
    <property type="entry name" value="NTP_transferase"/>
    <property type="match status" value="1"/>
</dbReference>
<evidence type="ECO:0000256" key="7">
    <source>
        <dbReference type="ARBA" id="ARBA00022679"/>
    </source>
</evidence>
<feature type="binding site" evidence="20">
    <location>
        <position position="22"/>
    </location>
    <ligand>
        <name>UDP-N-acetyl-alpha-D-glucosamine</name>
        <dbReference type="ChEBI" id="CHEBI:57705"/>
    </ligand>
</feature>
<dbReference type="PANTHER" id="PTHR43584">
    <property type="entry name" value="NUCLEOTIDYL TRANSFERASE"/>
    <property type="match status" value="1"/>
</dbReference>
<feature type="region of interest" description="Pyrophosphorylase" evidence="20">
    <location>
        <begin position="1"/>
        <end position="229"/>
    </location>
</feature>
<evidence type="ECO:0000256" key="11">
    <source>
        <dbReference type="ARBA" id="ARBA00022842"/>
    </source>
</evidence>
<dbReference type="GO" id="GO:0019134">
    <property type="term" value="F:glucosamine-1-phosphate N-acetyltransferase activity"/>
    <property type="evidence" value="ECO:0007669"/>
    <property type="project" value="UniProtKB-UniRule"/>
</dbReference>
<feature type="binding site" evidence="20">
    <location>
        <position position="332"/>
    </location>
    <ligand>
        <name>UDP-N-acetyl-alpha-D-glucosamine</name>
        <dbReference type="ChEBI" id="CHEBI:57705"/>
    </ligand>
</feature>
<reference evidence="22 23" key="1">
    <citation type="submission" date="2018-10" db="EMBL/GenBank/DDBJ databases">
        <authorList>
            <consortium name="Molecular Microbiology and Infection Unit (UMMI)"/>
            <person name="Machado M."/>
        </authorList>
    </citation>
    <scope>NUCLEOTIDE SEQUENCE [LARGE SCALE GENOMIC DNA]</scope>
    <source>
        <strain evidence="22">FMV2238.02</strain>
    </source>
</reference>
<keyword evidence="11 20" id="KW-0460">Magnesium</keyword>
<keyword evidence="6 20" id="KW-0963">Cytoplasm</keyword>
<dbReference type="GO" id="GO:0016020">
    <property type="term" value="C:membrane"/>
    <property type="evidence" value="ECO:0007669"/>
    <property type="project" value="GOC"/>
</dbReference>
<dbReference type="InterPro" id="IPR050065">
    <property type="entry name" value="GlmU-like"/>
</dbReference>
<evidence type="ECO:0000256" key="3">
    <source>
        <dbReference type="ARBA" id="ARBA00005208"/>
    </source>
</evidence>
<dbReference type="EC" id="2.7.7.23" evidence="20"/>
<keyword evidence="8 20" id="KW-0548">Nucleotidyltransferase</keyword>
<dbReference type="SUPFAM" id="SSF53448">
    <property type="entry name" value="Nucleotide-diphospho-sugar transferases"/>
    <property type="match status" value="1"/>
</dbReference>
<evidence type="ECO:0000313" key="23">
    <source>
        <dbReference type="Proteomes" id="UP000280759"/>
    </source>
</evidence>
<evidence type="ECO:0000256" key="13">
    <source>
        <dbReference type="ARBA" id="ARBA00022984"/>
    </source>
</evidence>
<evidence type="ECO:0000256" key="16">
    <source>
        <dbReference type="ARBA" id="ARBA00023316"/>
    </source>
</evidence>
<comment type="pathway">
    <text evidence="3 20">Nucleotide-sugar biosynthesis; UDP-N-acetyl-alpha-D-glucosamine biosynthesis; UDP-N-acetyl-alpha-D-glucosamine from N-acetyl-alpha-D-glucosamine 1-phosphate: step 1/1.</text>
</comment>
<dbReference type="CDD" id="cd03353">
    <property type="entry name" value="LbH_GlmU_C"/>
    <property type="match status" value="1"/>
</dbReference>
<feature type="binding site" evidence="20">
    <location>
        <position position="227"/>
    </location>
    <ligand>
        <name>Mg(2+)</name>
        <dbReference type="ChEBI" id="CHEBI:18420"/>
    </ligand>
</feature>
<feature type="binding site" evidence="20">
    <location>
        <position position="227"/>
    </location>
    <ligand>
        <name>UDP-N-acetyl-alpha-D-glucosamine</name>
        <dbReference type="ChEBI" id="CHEBI:57705"/>
    </ligand>
</feature>
<feature type="binding site" evidence="20">
    <location>
        <position position="404"/>
    </location>
    <ligand>
        <name>acetyl-CoA</name>
        <dbReference type="ChEBI" id="CHEBI:57288"/>
    </ligand>
</feature>
<evidence type="ECO:0000256" key="20">
    <source>
        <dbReference type="HAMAP-Rule" id="MF_01631"/>
    </source>
</evidence>
<keyword evidence="23" id="KW-1185">Reference proteome</keyword>
<dbReference type="Gene3D" id="2.160.10.10">
    <property type="entry name" value="Hexapeptide repeat proteins"/>
    <property type="match status" value="1"/>
</dbReference>
<feature type="binding site" evidence="20">
    <location>
        <begin position="8"/>
        <end position="11"/>
    </location>
    <ligand>
        <name>UDP-N-acetyl-alpha-D-glucosamine</name>
        <dbReference type="ChEBI" id="CHEBI:57705"/>
    </ligand>
</feature>
<dbReference type="RefSeq" id="WP_125074055.1">
    <property type="nucleotide sequence ID" value="NZ_CP053792.1"/>
</dbReference>
<keyword evidence="9 20" id="KW-0479">Metal-binding</keyword>
<keyword evidence="10 20" id="KW-0677">Repeat</keyword>
<dbReference type="InterPro" id="IPR011004">
    <property type="entry name" value="Trimer_LpxA-like_sf"/>
</dbReference>
<comment type="cofactor">
    <cofactor evidence="20">
        <name>Mg(2+)</name>
        <dbReference type="ChEBI" id="CHEBI:18420"/>
    </cofactor>
    <text evidence="20">Binds 1 Mg(2+) ion per subunit.</text>
</comment>
<feature type="binding site" evidence="20">
    <location>
        <position position="169"/>
    </location>
    <ligand>
        <name>UDP-N-acetyl-alpha-D-glucosamine</name>
        <dbReference type="ChEBI" id="CHEBI:57705"/>
    </ligand>
</feature>
<keyword evidence="16 20" id="KW-0961">Cell wall biogenesis/degradation</keyword>
<comment type="caution">
    <text evidence="20">Lacks conserved residue(s) required for the propagation of feature annotation.</text>
</comment>
<dbReference type="Proteomes" id="UP000280759">
    <property type="component" value="Unassembled WGS sequence"/>
</dbReference>
<comment type="pathway">
    <text evidence="20">Bacterial outer membrane biogenesis; LPS lipid A biosynthesis.</text>
</comment>
<dbReference type="EMBL" id="UXEP01000009">
    <property type="protein sequence ID" value="VDC42310.1"/>
    <property type="molecule type" value="Genomic_DNA"/>
</dbReference>
<dbReference type="Pfam" id="PF00132">
    <property type="entry name" value="Hexapep"/>
    <property type="match status" value="1"/>
</dbReference>
<comment type="subcellular location">
    <subcellularLocation>
        <location evidence="1 20">Cytoplasm</location>
    </subcellularLocation>
</comment>
<evidence type="ECO:0000256" key="8">
    <source>
        <dbReference type="ARBA" id="ARBA00022695"/>
    </source>
</evidence>
<comment type="catalytic activity">
    <reaction evidence="17 20">
        <text>alpha-D-glucosamine 1-phosphate + acetyl-CoA = N-acetyl-alpha-D-glucosamine 1-phosphate + CoA + H(+)</text>
        <dbReference type="Rhea" id="RHEA:13725"/>
        <dbReference type="ChEBI" id="CHEBI:15378"/>
        <dbReference type="ChEBI" id="CHEBI:57287"/>
        <dbReference type="ChEBI" id="CHEBI:57288"/>
        <dbReference type="ChEBI" id="CHEBI:57776"/>
        <dbReference type="ChEBI" id="CHEBI:58516"/>
        <dbReference type="EC" id="2.3.1.157"/>
    </reaction>
</comment>
<dbReference type="GO" id="GO:0000902">
    <property type="term" value="P:cell morphogenesis"/>
    <property type="evidence" value="ECO:0007669"/>
    <property type="project" value="UniProtKB-UniRule"/>
</dbReference>
<evidence type="ECO:0000256" key="10">
    <source>
        <dbReference type="ARBA" id="ARBA00022737"/>
    </source>
</evidence>
<keyword evidence="15 20" id="KW-0012">Acyltransferase</keyword>
<name>A0A3P5XY80_STRCB</name>
<organism evidence="22 23">
    <name type="scientific">Streptococcus canis</name>
    <dbReference type="NCBI Taxonomy" id="1329"/>
    <lineage>
        <taxon>Bacteria</taxon>
        <taxon>Bacillati</taxon>
        <taxon>Bacillota</taxon>
        <taxon>Bacilli</taxon>
        <taxon>Lactobacillales</taxon>
        <taxon>Streptococcaceae</taxon>
        <taxon>Streptococcus</taxon>
    </lineage>
</organism>
<keyword evidence="7 20" id="KW-0808">Transferase</keyword>
<dbReference type="AlphaFoldDB" id="A0A3P5XY80"/>
<feature type="binding site" evidence="20">
    <location>
        <position position="365"/>
    </location>
    <ligand>
        <name>UDP-N-acetyl-alpha-D-glucosamine</name>
        <dbReference type="ChEBI" id="CHEBI:57705"/>
    </ligand>
</feature>
<feature type="active site" description="Proton acceptor" evidence="20">
    <location>
        <position position="362"/>
    </location>
</feature>
<comment type="subunit">
    <text evidence="20">Homotrimer.</text>
</comment>
<dbReference type="Gene3D" id="3.90.550.10">
    <property type="entry name" value="Spore Coat Polysaccharide Biosynthesis Protein SpsA, Chain A"/>
    <property type="match status" value="1"/>
</dbReference>
<evidence type="ECO:0000256" key="6">
    <source>
        <dbReference type="ARBA" id="ARBA00022490"/>
    </source>
</evidence>
<feature type="binding site" evidence="20">
    <location>
        <position position="350"/>
    </location>
    <ligand>
        <name>UDP-N-acetyl-alpha-D-glucosamine</name>
        <dbReference type="ChEBI" id="CHEBI:57705"/>
    </ligand>
</feature>
<evidence type="ECO:0000256" key="15">
    <source>
        <dbReference type="ARBA" id="ARBA00023315"/>
    </source>
</evidence>
<feature type="binding site" evidence="20">
    <location>
        <position position="154"/>
    </location>
    <ligand>
        <name>UDP-N-acetyl-alpha-D-glucosamine</name>
        <dbReference type="ChEBI" id="CHEBI:57705"/>
    </ligand>
</feature>
<dbReference type="NCBIfam" id="TIGR01173">
    <property type="entry name" value="glmU"/>
    <property type="match status" value="1"/>
</dbReference>
<feature type="binding site" evidence="20">
    <location>
        <position position="376"/>
    </location>
    <ligand>
        <name>UDP-N-acetyl-alpha-D-glucosamine</name>
        <dbReference type="ChEBI" id="CHEBI:57705"/>
    </ligand>
</feature>
<evidence type="ECO:0000256" key="18">
    <source>
        <dbReference type="ARBA" id="ARBA00048493"/>
    </source>
</evidence>
<dbReference type="PANTHER" id="PTHR43584:SF3">
    <property type="entry name" value="BIFUNCTIONAL PROTEIN GLMU"/>
    <property type="match status" value="1"/>
</dbReference>
<comment type="similarity">
    <text evidence="4 20">In the C-terminal section; belongs to the transferase hexapeptide repeat family.</text>
</comment>
<feature type="region of interest" description="Linker" evidence="20">
    <location>
        <begin position="230"/>
        <end position="250"/>
    </location>
</feature>
<dbReference type="NCBIfam" id="NF010934">
    <property type="entry name" value="PRK14354.1"/>
    <property type="match status" value="1"/>
</dbReference>
<dbReference type="GO" id="GO:0003977">
    <property type="term" value="F:UDP-N-acetylglucosamine diphosphorylase activity"/>
    <property type="evidence" value="ECO:0007669"/>
    <property type="project" value="UniProtKB-UniRule"/>
</dbReference>
<dbReference type="InterPro" id="IPR038009">
    <property type="entry name" value="GlmU_C_LbH"/>
</dbReference>
<gene>
    <name evidence="20 22" type="primary">glmU</name>
    <name evidence="22" type="ORF">FMV2238Y02_07510</name>
</gene>
<keyword evidence="13 20" id="KW-0573">Peptidoglycan synthesis</keyword>
<dbReference type="GO" id="GO:0008360">
    <property type="term" value="P:regulation of cell shape"/>
    <property type="evidence" value="ECO:0007669"/>
    <property type="project" value="UniProtKB-KW"/>
</dbReference>
<evidence type="ECO:0000256" key="4">
    <source>
        <dbReference type="ARBA" id="ARBA00007707"/>
    </source>
</evidence>
<evidence type="ECO:0000256" key="9">
    <source>
        <dbReference type="ARBA" id="ARBA00022723"/>
    </source>
</evidence>
<dbReference type="GO" id="GO:0071555">
    <property type="term" value="P:cell wall organization"/>
    <property type="evidence" value="ECO:0007669"/>
    <property type="project" value="UniProtKB-KW"/>
</dbReference>
<dbReference type="UniPathway" id="UPA00113">
    <property type="reaction ID" value="UER00532"/>
</dbReference>
<comment type="function">
    <text evidence="19 20">Catalyzes the last two sequential reactions in the de novo biosynthetic pathway for UDP-N-acetylglucosamine (UDP-GlcNAc). The C-terminal domain catalyzes the transfer of acetyl group from acetyl coenzyme A to glucosamine-1-phosphate (GlcN-1-P) to produce N-acetylglucosamine-1-phosphate (GlcNAc-1-P), which is converted into UDP-GlcNAc by the transfer of uridine 5-monophosphate (from uridine 5-triphosphate), a reaction catalyzed by the N-terminal domain.</text>
</comment>
<dbReference type="EC" id="2.3.1.157" evidence="20"/>
<feature type="binding site" evidence="20">
    <location>
        <position position="379"/>
    </location>
    <ligand>
        <name>acetyl-CoA</name>
        <dbReference type="ChEBI" id="CHEBI:57288"/>
    </ligand>
</feature>
<protein>
    <recommendedName>
        <fullName evidence="20">Bifunctional protein GlmU</fullName>
    </recommendedName>
    <domain>
        <recommendedName>
            <fullName evidence="20">UDP-N-acetylglucosamine pyrophosphorylase</fullName>
            <ecNumber evidence="20">2.7.7.23</ecNumber>
        </recommendedName>
        <alternativeName>
            <fullName evidence="20">N-acetylglucosamine-1-phosphate uridyltransferase</fullName>
        </alternativeName>
    </domain>
    <domain>
        <recommendedName>
            <fullName evidence="20">Glucosamine-1-phosphate N-acetyltransferase</fullName>
            <ecNumber evidence="20">2.3.1.157</ecNumber>
        </recommendedName>
    </domain>
</protein>
<evidence type="ECO:0000256" key="5">
    <source>
        <dbReference type="ARBA" id="ARBA00007947"/>
    </source>
</evidence>
<proteinExistence type="inferred from homology"/>
<dbReference type="CDD" id="cd02540">
    <property type="entry name" value="GT2_GlmU_N_bac"/>
    <property type="match status" value="1"/>
</dbReference>
<evidence type="ECO:0000256" key="1">
    <source>
        <dbReference type="ARBA" id="ARBA00004496"/>
    </source>
</evidence>
<dbReference type="InterPro" id="IPR001451">
    <property type="entry name" value="Hexapep"/>
</dbReference>
<feature type="binding site" evidence="20">
    <location>
        <position position="72"/>
    </location>
    <ligand>
        <name>UDP-N-acetyl-alpha-D-glucosamine</name>
        <dbReference type="ChEBI" id="CHEBI:57705"/>
    </ligand>
</feature>
<feature type="region of interest" description="N-acetyltransferase" evidence="20">
    <location>
        <begin position="251"/>
        <end position="461"/>
    </location>
</feature>
<feature type="binding site" evidence="20">
    <location>
        <position position="102"/>
    </location>
    <ligand>
        <name>Mg(2+)</name>
        <dbReference type="ChEBI" id="CHEBI:18420"/>
    </ligand>
</feature>
<dbReference type="InterPro" id="IPR029044">
    <property type="entry name" value="Nucleotide-diphossugar_trans"/>
</dbReference>
<dbReference type="HAMAP" id="MF_01631">
    <property type="entry name" value="GlmU"/>
    <property type="match status" value="1"/>
</dbReference>
<evidence type="ECO:0000256" key="2">
    <source>
        <dbReference type="ARBA" id="ARBA00005166"/>
    </source>
</evidence>
<evidence type="ECO:0000259" key="21">
    <source>
        <dbReference type="Pfam" id="PF00483"/>
    </source>
</evidence>
<comment type="catalytic activity">
    <reaction evidence="18 20">
        <text>N-acetyl-alpha-D-glucosamine 1-phosphate + UTP + H(+) = UDP-N-acetyl-alpha-D-glucosamine + diphosphate</text>
        <dbReference type="Rhea" id="RHEA:13509"/>
        <dbReference type="ChEBI" id="CHEBI:15378"/>
        <dbReference type="ChEBI" id="CHEBI:33019"/>
        <dbReference type="ChEBI" id="CHEBI:46398"/>
        <dbReference type="ChEBI" id="CHEBI:57705"/>
        <dbReference type="ChEBI" id="CHEBI:57776"/>
        <dbReference type="EC" id="2.7.7.23"/>
    </reaction>
</comment>
<evidence type="ECO:0000256" key="19">
    <source>
        <dbReference type="ARBA" id="ARBA00049628"/>
    </source>
</evidence>
<keyword evidence="14 20" id="KW-0511">Multifunctional enzyme</keyword>
<feature type="domain" description="Nucleotidyl transferase" evidence="21">
    <location>
        <begin position="5"/>
        <end position="219"/>
    </location>
</feature>
<dbReference type="InterPro" id="IPR005882">
    <property type="entry name" value="Bifunctional_GlmU"/>
</dbReference>
<evidence type="ECO:0000256" key="17">
    <source>
        <dbReference type="ARBA" id="ARBA00048247"/>
    </source>
</evidence>
<evidence type="ECO:0000256" key="12">
    <source>
        <dbReference type="ARBA" id="ARBA00022960"/>
    </source>
</evidence>
<feature type="binding site" evidence="20">
    <location>
        <position position="139"/>
    </location>
    <ligand>
        <name>UDP-N-acetyl-alpha-D-glucosamine</name>
        <dbReference type="ChEBI" id="CHEBI:57705"/>
    </ligand>
</feature>
<evidence type="ECO:0000313" key="22">
    <source>
        <dbReference type="EMBL" id="VDC42310.1"/>
    </source>
</evidence>
<dbReference type="GO" id="GO:0000287">
    <property type="term" value="F:magnesium ion binding"/>
    <property type="evidence" value="ECO:0007669"/>
    <property type="project" value="UniProtKB-UniRule"/>
</dbReference>
<feature type="binding site" evidence="20">
    <location>
        <position position="439"/>
    </location>
    <ligand>
        <name>acetyl-CoA</name>
        <dbReference type="ChEBI" id="CHEBI:57288"/>
    </ligand>
</feature>
<dbReference type="GO" id="GO:0005737">
    <property type="term" value="C:cytoplasm"/>
    <property type="evidence" value="ECO:0007669"/>
    <property type="project" value="UniProtKB-SubCell"/>
</dbReference>
<dbReference type="GO" id="GO:0006048">
    <property type="term" value="P:UDP-N-acetylglucosamine biosynthetic process"/>
    <property type="evidence" value="ECO:0007669"/>
    <property type="project" value="UniProtKB-UniPathway"/>
</dbReference>
<feature type="binding site" evidence="20">
    <location>
        <position position="422"/>
    </location>
    <ligand>
        <name>acetyl-CoA</name>
        <dbReference type="ChEBI" id="CHEBI:57288"/>
    </ligand>
</feature>
<accession>A0A3P5XY80</accession>
<feature type="binding site" evidence="20">
    <location>
        <begin position="77"/>
        <end position="78"/>
    </location>
    <ligand>
        <name>UDP-N-acetyl-alpha-D-glucosamine</name>
        <dbReference type="ChEBI" id="CHEBI:57705"/>
    </ligand>
</feature>
<dbReference type="UniPathway" id="UPA00973"/>
<sequence length="461" mass="49925">MTNYAIILAAGKGTRMKSDLPKVLHRVSGLTMLEHVFRSVAAIQPEKNVTIIGHKSEMVRAVLADQSEFVLQTEQLGTGHAVMMAEEKLVGLEGHTLVIAGDTPLITGKSLKSLIDFHVNHKNVATILTATAQDPFGYGRIIRNKDGEVIKIVEQKDASDFEQQIKEINTGTYVFDNKRLFEALKNINTNNAQGEYYLTDVISIFRENKEKVGAYTLRDFNESLGVNDRVALATAEAVMRQRITQKHMVNGVTFQNPETVYIESDVDIAPDVLIEGNVTLKGRTRIAAECVLTNGTYIVDSEIGEGSVITNSMIESSVLAAGVTVGPYAHLRPGTTLAKEVHIGNFVEVKGSHIGEKTKAGHLTYIGNAQVGSEVNIGAGTVTVNYDGQNKHQTVIGDHAFIGSNSTIIAPLEIGDNALTAAGSTISKTVPADSIAIGRSRQVTKEDYAKRLPHHPSKTRS</sequence>
<keyword evidence="12 20" id="KW-0133">Cell shape</keyword>
<feature type="binding site" evidence="20">
    <location>
        <begin position="385"/>
        <end position="386"/>
    </location>
    <ligand>
        <name>acetyl-CoA</name>
        <dbReference type="ChEBI" id="CHEBI:57288"/>
    </ligand>
</feature>
<dbReference type="InterPro" id="IPR005835">
    <property type="entry name" value="NTP_transferase_dom"/>
</dbReference>
<dbReference type="GO" id="GO:0009245">
    <property type="term" value="P:lipid A biosynthetic process"/>
    <property type="evidence" value="ECO:0007669"/>
    <property type="project" value="UniProtKB-UniRule"/>
</dbReference>